<dbReference type="InterPro" id="IPR050136">
    <property type="entry name" value="FA_oxidation_alpha_subunit"/>
</dbReference>
<dbReference type="InterPro" id="IPR018376">
    <property type="entry name" value="Enoyl-CoA_hyd/isom_CS"/>
</dbReference>
<dbReference type="GO" id="GO:0006635">
    <property type="term" value="P:fatty acid beta-oxidation"/>
    <property type="evidence" value="ECO:0007669"/>
    <property type="project" value="TreeGrafter"/>
</dbReference>
<dbReference type="EMBL" id="BASZ01000020">
    <property type="protein sequence ID" value="GAD51119.1"/>
    <property type="molecule type" value="Genomic_DNA"/>
</dbReference>
<dbReference type="InterPro" id="IPR029045">
    <property type="entry name" value="ClpP/crotonase-like_dom_sf"/>
</dbReference>
<evidence type="ECO:0000313" key="3">
    <source>
        <dbReference type="Proteomes" id="UP000016568"/>
    </source>
</evidence>
<keyword evidence="3" id="KW-1185">Reference proteome</keyword>
<accession>U3A0E5</accession>
<dbReference type="SUPFAM" id="SSF52096">
    <property type="entry name" value="ClpP/crotonase"/>
    <property type="match status" value="1"/>
</dbReference>
<dbReference type="PANTHER" id="PTHR43612:SF3">
    <property type="entry name" value="TRIFUNCTIONAL ENZYME SUBUNIT ALPHA, MITOCHONDRIAL"/>
    <property type="match status" value="1"/>
</dbReference>
<name>U3A0E5_9SPHN</name>
<gene>
    <name evidence="2" type="ORF">NT2_20_00030</name>
</gene>
<comment type="similarity">
    <text evidence="1">Belongs to the enoyl-CoA hydratase/isomerase family.</text>
</comment>
<evidence type="ECO:0000313" key="2">
    <source>
        <dbReference type="EMBL" id="GAD51119.1"/>
    </source>
</evidence>
<dbReference type="InterPro" id="IPR001753">
    <property type="entry name" value="Enoyl-CoA_hydra/iso"/>
</dbReference>
<dbReference type="OrthoDB" id="7225138at2"/>
<proteinExistence type="inferred from homology"/>
<comment type="caution">
    <text evidence="2">The sequence shown here is derived from an EMBL/GenBank/DDBJ whole genome shotgun (WGS) entry which is preliminary data.</text>
</comment>
<dbReference type="eggNOG" id="COG1024">
    <property type="taxonomic scope" value="Bacteria"/>
</dbReference>
<sequence>MENFTIQIDADGIALITFDVPGRSLNAISAAVQQELDTITARIRDDDAIRGAIFHSGKERGFCAGADLTELPNDIARWRQAENPEDIAIRVADAARFSGRIRALETCGKPVVAAISGITLGGGLELALGCHFRIAVDDDTLRLGLPEVTLGLLPGAGGTQRLLRLMGLSGALPHIADGTMIDTEAALAAGVIHKLVPAEDLLTEARQWILDGGNPVAPWDQDGFRLPGGGPHSQVGYTVFSAQLAARRGSTGEPALAVSNILKTLYEGSQVPIEAGLRIESRYFYKTACSDEALAGIQAFLNRKK</sequence>
<dbReference type="AlphaFoldDB" id="U3A0E5"/>
<dbReference type="CDD" id="cd06558">
    <property type="entry name" value="crotonase-like"/>
    <property type="match status" value="1"/>
</dbReference>
<dbReference type="RefSeq" id="WP_021691937.1">
    <property type="nucleotide sequence ID" value="NZ_BASZ01000020.1"/>
</dbReference>
<evidence type="ECO:0000256" key="1">
    <source>
        <dbReference type="RuleBase" id="RU003707"/>
    </source>
</evidence>
<reference evidence="2 3" key="1">
    <citation type="submission" date="2013-09" db="EMBL/GenBank/DDBJ databases">
        <title>Whole genome shotgun sequence of Novosphingobium tardaugens NBRC 16725.</title>
        <authorList>
            <person name="Isaki S."/>
            <person name="Hosoyama A."/>
            <person name="Tsuchikane K."/>
            <person name="Katsumata H."/>
            <person name="Ando Y."/>
            <person name="Yamazaki S."/>
            <person name="Fujita N."/>
        </authorList>
    </citation>
    <scope>NUCLEOTIDE SEQUENCE [LARGE SCALE GENOMIC DNA]</scope>
    <source>
        <strain evidence="2 3">NBRC 16725</strain>
    </source>
</reference>
<dbReference type="GO" id="GO:0016509">
    <property type="term" value="F:long-chain (3S)-3-hydroxyacyl-CoA dehydrogenase (NAD+) activity"/>
    <property type="evidence" value="ECO:0007669"/>
    <property type="project" value="TreeGrafter"/>
</dbReference>
<protein>
    <submittedName>
        <fullName evidence="2">Putative enoyl-CoA hydratase</fullName>
    </submittedName>
</protein>
<organism evidence="2 3">
    <name type="scientific">Caenibius tardaugens NBRC 16725</name>
    <dbReference type="NCBI Taxonomy" id="1219035"/>
    <lineage>
        <taxon>Bacteria</taxon>
        <taxon>Pseudomonadati</taxon>
        <taxon>Pseudomonadota</taxon>
        <taxon>Alphaproteobacteria</taxon>
        <taxon>Sphingomonadales</taxon>
        <taxon>Erythrobacteraceae</taxon>
        <taxon>Caenibius</taxon>
    </lineage>
</organism>
<dbReference type="KEGG" id="ntd:EGO55_05670"/>
<dbReference type="PROSITE" id="PS00166">
    <property type="entry name" value="ENOYL_COA_HYDRATASE"/>
    <property type="match status" value="1"/>
</dbReference>
<dbReference type="Pfam" id="PF00378">
    <property type="entry name" value="ECH_1"/>
    <property type="match status" value="1"/>
</dbReference>
<dbReference type="Gene3D" id="3.90.226.10">
    <property type="entry name" value="2-enoyl-CoA Hydratase, Chain A, domain 1"/>
    <property type="match status" value="1"/>
</dbReference>
<dbReference type="Proteomes" id="UP000016568">
    <property type="component" value="Unassembled WGS sequence"/>
</dbReference>
<dbReference type="GO" id="GO:0004300">
    <property type="term" value="F:enoyl-CoA hydratase activity"/>
    <property type="evidence" value="ECO:0007669"/>
    <property type="project" value="TreeGrafter"/>
</dbReference>
<dbReference type="PANTHER" id="PTHR43612">
    <property type="entry name" value="TRIFUNCTIONAL ENZYME SUBUNIT ALPHA"/>
    <property type="match status" value="1"/>
</dbReference>